<sequence length="154" mass="17697">LIRLQHRPIAETHTPADSTVGPPKLWCYDVCYEPPADETAEKNWTTVYCFTETEFLPQDYELMSWFTSTNPRSFFTRFVTCTKMVMGEDGDEERGIVGNITLFKDAVRETIGAKRTVIKDCKTEDERVQALAEIFGVHLTQEERDGIPNDRRLA</sequence>
<accession>A0A0H2U0Y7</accession>
<dbReference type="InterPro" id="IPR001447">
    <property type="entry name" value="Arylamine_N-AcTrfase"/>
</dbReference>
<dbReference type="PANTHER" id="PTHR11786:SF0">
    <property type="entry name" value="ARYLAMINE N-ACETYLTRANSFERASE 4-RELATED"/>
    <property type="match status" value="1"/>
</dbReference>
<reference evidence="2" key="1">
    <citation type="submission" date="2010-05" db="EMBL/GenBank/DDBJ databases">
        <title>The Genome Sequence of Magnaporthe poae strain ATCC 64411.</title>
        <authorList>
            <consortium name="The Broad Institute Genome Sequencing Platform"/>
            <consortium name="Broad Institute Genome Sequencing Center for Infectious Disease"/>
            <person name="Ma L.-J."/>
            <person name="Dead R."/>
            <person name="Young S."/>
            <person name="Zeng Q."/>
            <person name="Koehrsen M."/>
            <person name="Alvarado L."/>
            <person name="Berlin A."/>
            <person name="Chapman S.B."/>
            <person name="Chen Z."/>
            <person name="Freedman E."/>
            <person name="Gellesch M."/>
            <person name="Goldberg J."/>
            <person name="Griggs A."/>
            <person name="Gujja S."/>
            <person name="Heilman E.R."/>
            <person name="Heiman D."/>
            <person name="Hepburn T."/>
            <person name="Howarth C."/>
            <person name="Jen D."/>
            <person name="Larson L."/>
            <person name="Mehta T."/>
            <person name="Neiman D."/>
            <person name="Pearson M."/>
            <person name="Roberts A."/>
            <person name="Saif S."/>
            <person name="Shea T."/>
            <person name="Shenoy N."/>
            <person name="Sisk P."/>
            <person name="Stolte C."/>
            <person name="Sykes S."/>
            <person name="Walk T."/>
            <person name="White J."/>
            <person name="Yandava C."/>
            <person name="Haas B."/>
            <person name="Nusbaum C."/>
            <person name="Birren B."/>
        </authorList>
    </citation>
    <scope>NUCLEOTIDE SEQUENCE</scope>
    <source>
        <strain evidence="2">ATCC 64411</strain>
    </source>
</reference>
<name>A0A0H2U0Y7_MAGP6</name>
<dbReference type="Gene3D" id="3.30.2140.20">
    <property type="match status" value="1"/>
</dbReference>
<dbReference type="Pfam" id="PF00797">
    <property type="entry name" value="Acetyltransf_2"/>
    <property type="match status" value="1"/>
</dbReference>
<dbReference type="SUPFAM" id="SSF54001">
    <property type="entry name" value="Cysteine proteinases"/>
    <property type="match status" value="1"/>
</dbReference>
<protein>
    <submittedName>
        <fullName evidence="2">Uncharacterized protein</fullName>
    </submittedName>
</protein>
<organism evidence="2">
    <name type="scientific">Magnaporthiopsis poae (strain ATCC 64411 / 73-15)</name>
    <name type="common">Kentucky bluegrass fungus</name>
    <name type="synonym">Magnaporthe poae</name>
    <dbReference type="NCBI Taxonomy" id="644358"/>
    <lineage>
        <taxon>Eukaryota</taxon>
        <taxon>Fungi</taxon>
        <taxon>Dikarya</taxon>
        <taxon>Ascomycota</taxon>
        <taxon>Pezizomycotina</taxon>
        <taxon>Sordariomycetes</taxon>
        <taxon>Sordariomycetidae</taxon>
        <taxon>Magnaporthales</taxon>
        <taxon>Magnaporthaceae</taxon>
        <taxon>Magnaporthiopsis</taxon>
    </lineage>
</organism>
<dbReference type="AlphaFoldDB" id="A0A0H2U0Y7"/>
<dbReference type="VEuPathDB" id="FungiDB:MAPG_08802"/>
<dbReference type="InterPro" id="IPR038765">
    <property type="entry name" value="Papain-like_cys_pep_sf"/>
</dbReference>
<proteinExistence type="inferred from homology"/>
<evidence type="ECO:0000256" key="1">
    <source>
        <dbReference type="ARBA" id="ARBA00006547"/>
    </source>
</evidence>
<reference evidence="2" key="2">
    <citation type="submission" date="2011-03" db="EMBL/GenBank/DDBJ databases">
        <title>Annotation of Magnaporthe poae ATCC 64411.</title>
        <authorList>
            <person name="Ma L.-J."/>
            <person name="Dead R."/>
            <person name="Young S.K."/>
            <person name="Zeng Q."/>
            <person name="Gargeya S."/>
            <person name="Fitzgerald M."/>
            <person name="Haas B."/>
            <person name="Abouelleil A."/>
            <person name="Alvarado L."/>
            <person name="Arachchi H.M."/>
            <person name="Berlin A."/>
            <person name="Brown A."/>
            <person name="Chapman S.B."/>
            <person name="Chen Z."/>
            <person name="Dunbar C."/>
            <person name="Freedman E."/>
            <person name="Gearin G."/>
            <person name="Gellesch M."/>
            <person name="Goldberg J."/>
            <person name="Griggs A."/>
            <person name="Gujja S."/>
            <person name="Heiman D."/>
            <person name="Howarth C."/>
            <person name="Larson L."/>
            <person name="Lui A."/>
            <person name="MacDonald P.J.P."/>
            <person name="Mehta T."/>
            <person name="Montmayeur A."/>
            <person name="Murphy C."/>
            <person name="Neiman D."/>
            <person name="Pearson M."/>
            <person name="Priest M."/>
            <person name="Roberts A."/>
            <person name="Saif S."/>
            <person name="Shea T."/>
            <person name="Shenoy N."/>
            <person name="Sisk P."/>
            <person name="Stolte C."/>
            <person name="Sykes S."/>
            <person name="Yandava C."/>
            <person name="Wortman J."/>
            <person name="Nusbaum C."/>
            <person name="Birren B."/>
        </authorList>
    </citation>
    <scope>NUCLEOTIDE SEQUENCE</scope>
    <source>
        <strain evidence="2">ATCC 64411</strain>
    </source>
</reference>
<dbReference type="GO" id="GO:0016407">
    <property type="term" value="F:acetyltransferase activity"/>
    <property type="evidence" value="ECO:0007669"/>
    <property type="project" value="InterPro"/>
</dbReference>
<comment type="similarity">
    <text evidence="1">Belongs to the arylamine N-acetyltransferase family.</text>
</comment>
<dbReference type="InterPro" id="IPR053710">
    <property type="entry name" value="Arylamine_NAT_domain_sf"/>
</dbReference>
<gene>
    <name evidence="2" type="ORF">MAPG_08802</name>
</gene>
<feature type="non-terminal residue" evidence="2">
    <location>
        <position position="1"/>
    </location>
</feature>
<dbReference type="OrthoDB" id="10260017at2759"/>
<dbReference type="EMBL" id="GL876973">
    <property type="protein sequence ID" value="KLU89833.1"/>
    <property type="molecule type" value="Genomic_DNA"/>
</dbReference>
<dbReference type="PANTHER" id="PTHR11786">
    <property type="entry name" value="N-HYDROXYARYLAMINE O-ACETYLTRANSFERASE"/>
    <property type="match status" value="1"/>
</dbReference>
<evidence type="ECO:0000313" key="2">
    <source>
        <dbReference type="EMBL" id="KLU89833.1"/>
    </source>
</evidence>